<dbReference type="InterPro" id="IPR015300">
    <property type="entry name" value="DNA-bd_pseudobarrel_sf"/>
</dbReference>
<evidence type="ECO:0000313" key="7">
    <source>
        <dbReference type="Proteomes" id="UP001642260"/>
    </source>
</evidence>
<protein>
    <recommendedName>
        <fullName evidence="8">TF-B3 domain-containing protein</fullName>
    </recommendedName>
</protein>
<keyword evidence="2" id="KW-0805">Transcription regulation</keyword>
<dbReference type="InterPro" id="IPR005508">
    <property type="entry name" value="At2g31720-like"/>
</dbReference>
<dbReference type="AlphaFoldDB" id="A0ABC8LM72"/>
<dbReference type="GO" id="GO:0005634">
    <property type="term" value="C:nucleus"/>
    <property type="evidence" value="ECO:0007669"/>
    <property type="project" value="UniProtKB-SubCell"/>
</dbReference>
<comment type="subcellular location">
    <subcellularLocation>
        <location evidence="1">Nucleus</location>
    </subcellularLocation>
</comment>
<comment type="caution">
    <text evidence="6">The sequence shown here is derived from an EMBL/GenBank/DDBJ whole genome shotgun (WGS) entry which is preliminary data.</text>
</comment>
<keyword evidence="7" id="KW-1185">Reference proteome</keyword>
<sequence>MATPTEETKKFIITREDREAAETLIALRRDIRYQVDNSMETLMIIQAWNRSEPNPRENIPNGDVDLVEPFSKPIKKQLTVSDVKKDLCRLMLGKDQVKNKTSPLLNASEIQRLTEGLNVSVYGRSEKGMLVQNNMTFKMWCKGTPVLTSGWKTFAETCDLKEHCDFLHIWMFRKRDTREICFVIQKATHSTITKPLGKEILDQIN</sequence>
<evidence type="ECO:0000256" key="5">
    <source>
        <dbReference type="ARBA" id="ARBA00023242"/>
    </source>
</evidence>
<proteinExistence type="predicted"/>
<evidence type="ECO:0000256" key="2">
    <source>
        <dbReference type="ARBA" id="ARBA00023015"/>
    </source>
</evidence>
<name>A0ABC8LM72_ERUVS</name>
<dbReference type="PANTHER" id="PTHR31541:SF59">
    <property type="entry name" value="TF-B3 DOMAIN-CONTAINING PROTEIN"/>
    <property type="match status" value="1"/>
</dbReference>
<organism evidence="6 7">
    <name type="scientific">Eruca vesicaria subsp. sativa</name>
    <name type="common">Garden rocket</name>
    <name type="synonym">Eruca sativa</name>
    <dbReference type="NCBI Taxonomy" id="29727"/>
    <lineage>
        <taxon>Eukaryota</taxon>
        <taxon>Viridiplantae</taxon>
        <taxon>Streptophyta</taxon>
        <taxon>Embryophyta</taxon>
        <taxon>Tracheophyta</taxon>
        <taxon>Spermatophyta</taxon>
        <taxon>Magnoliopsida</taxon>
        <taxon>eudicotyledons</taxon>
        <taxon>Gunneridae</taxon>
        <taxon>Pentapetalae</taxon>
        <taxon>rosids</taxon>
        <taxon>malvids</taxon>
        <taxon>Brassicales</taxon>
        <taxon>Brassicaceae</taxon>
        <taxon>Brassiceae</taxon>
        <taxon>Eruca</taxon>
    </lineage>
</organism>
<dbReference type="PANTHER" id="PTHR31541">
    <property type="entry name" value="B3 DOMAIN PLANT PROTEIN-RELATED"/>
    <property type="match status" value="1"/>
</dbReference>
<accession>A0ABC8LM72</accession>
<dbReference type="Gene3D" id="2.40.330.10">
    <property type="entry name" value="DNA-binding pseudobarrel domain"/>
    <property type="match status" value="1"/>
</dbReference>
<evidence type="ECO:0000256" key="4">
    <source>
        <dbReference type="ARBA" id="ARBA00023163"/>
    </source>
</evidence>
<evidence type="ECO:0008006" key="8">
    <source>
        <dbReference type="Google" id="ProtNLM"/>
    </source>
</evidence>
<dbReference type="EMBL" id="CAKOAT010634043">
    <property type="protein sequence ID" value="CAH8384822.1"/>
    <property type="molecule type" value="Genomic_DNA"/>
</dbReference>
<dbReference type="SUPFAM" id="SSF101936">
    <property type="entry name" value="DNA-binding pseudobarrel domain"/>
    <property type="match status" value="1"/>
</dbReference>
<evidence type="ECO:0000256" key="1">
    <source>
        <dbReference type="ARBA" id="ARBA00004123"/>
    </source>
</evidence>
<dbReference type="GO" id="GO:0003677">
    <property type="term" value="F:DNA binding"/>
    <property type="evidence" value="ECO:0007669"/>
    <property type="project" value="UniProtKB-KW"/>
</dbReference>
<gene>
    <name evidence="6" type="ORF">ERUC_LOCUS37305</name>
</gene>
<keyword evidence="4" id="KW-0804">Transcription</keyword>
<keyword evidence="3" id="KW-0238">DNA-binding</keyword>
<reference evidence="6 7" key="1">
    <citation type="submission" date="2022-03" db="EMBL/GenBank/DDBJ databases">
        <authorList>
            <person name="Macdonald S."/>
            <person name="Ahmed S."/>
            <person name="Newling K."/>
        </authorList>
    </citation>
    <scope>NUCLEOTIDE SEQUENCE [LARGE SCALE GENOMIC DNA]</scope>
</reference>
<evidence type="ECO:0000313" key="6">
    <source>
        <dbReference type="EMBL" id="CAH8384822.1"/>
    </source>
</evidence>
<dbReference type="Proteomes" id="UP001642260">
    <property type="component" value="Unassembled WGS sequence"/>
</dbReference>
<keyword evidence="5" id="KW-0539">Nucleus</keyword>
<evidence type="ECO:0000256" key="3">
    <source>
        <dbReference type="ARBA" id="ARBA00023125"/>
    </source>
</evidence>